<evidence type="ECO:0000256" key="6">
    <source>
        <dbReference type="ARBA" id="ARBA00022801"/>
    </source>
</evidence>
<evidence type="ECO:0000256" key="2">
    <source>
        <dbReference type="ARBA" id="ARBA00004123"/>
    </source>
</evidence>
<evidence type="ECO:0000256" key="4">
    <source>
        <dbReference type="ARBA" id="ARBA00022722"/>
    </source>
</evidence>
<dbReference type="GO" id="GO:0004518">
    <property type="term" value="F:nuclease activity"/>
    <property type="evidence" value="ECO:0007669"/>
    <property type="project" value="UniProtKB-KW"/>
</dbReference>
<evidence type="ECO:0000256" key="3">
    <source>
        <dbReference type="ARBA" id="ARBA00006958"/>
    </source>
</evidence>
<dbReference type="Pfam" id="PF13359">
    <property type="entry name" value="DDE_Tnp_4"/>
    <property type="match status" value="1"/>
</dbReference>
<reference evidence="9" key="1">
    <citation type="journal article" date="2023" name="G3 (Bethesda)">
        <title>A reference genome for the long-term kleptoplast-retaining sea slug Elysia crispata morphotype clarki.</title>
        <authorList>
            <person name="Eastman K.E."/>
            <person name="Pendleton A.L."/>
            <person name="Shaikh M.A."/>
            <person name="Suttiyut T."/>
            <person name="Ogas R."/>
            <person name="Tomko P."/>
            <person name="Gavelis G."/>
            <person name="Widhalm J.R."/>
            <person name="Wisecaver J.H."/>
        </authorList>
    </citation>
    <scope>NUCLEOTIDE SEQUENCE</scope>
    <source>
        <strain evidence="9">ECLA1</strain>
    </source>
</reference>
<protein>
    <recommendedName>
        <fullName evidence="8">DDE Tnp4 domain-containing protein</fullName>
    </recommendedName>
</protein>
<dbReference type="GO" id="GO:0046872">
    <property type="term" value="F:metal ion binding"/>
    <property type="evidence" value="ECO:0007669"/>
    <property type="project" value="UniProtKB-KW"/>
</dbReference>
<dbReference type="EMBL" id="JAWDGP010007295">
    <property type="protein sequence ID" value="KAK3726594.1"/>
    <property type="molecule type" value="Genomic_DNA"/>
</dbReference>
<dbReference type="GO" id="GO:0016787">
    <property type="term" value="F:hydrolase activity"/>
    <property type="evidence" value="ECO:0007669"/>
    <property type="project" value="UniProtKB-KW"/>
</dbReference>
<keyword evidence="10" id="KW-1185">Reference proteome</keyword>
<comment type="caution">
    <text evidence="9">The sequence shown here is derived from an EMBL/GenBank/DDBJ whole genome shotgun (WGS) entry which is preliminary data.</text>
</comment>
<dbReference type="PANTHER" id="PTHR22930">
    <property type="match status" value="1"/>
</dbReference>
<evidence type="ECO:0000256" key="1">
    <source>
        <dbReference type="ARBA" id="ARBA00001968"/>
    </source>
</evidence>
<name>A0AAE0XYS6_9GAST</name>
<evidence type="ECO:0000256" key="5">
    <source>
        <dbReference type="ARBA" id="ARBA00022723"/>
    </source>
</evidence>
<dbReference type="PANTHER" id="PTHR22930:SF269">
    <property type="entry name" value="NUCLEASE HARBI1-LIKE PROTEIN"/>
    <property type="match status" value="1"/>
</dbReference>
<organism evidence="9 10">
    <name type="scientific">Elysia crispata</name>
    <name type="common">lettuce slug</name>
    <dbReference type="NCBI Taxonomy" id="231223"/>
    <lineage>
        <taxon>Eukaryota</taxon>
        <taxon>Metazoa</taxon>
        <taxon>Spiralia</taxon>
        <taxon>Lophotrochozoa</taxon>
        <taxon>Mollusca</taxon>
        <taxon>Gastropoda</taxon>
        <taxon>Heterobranchia</taxon>
        <taxon>Euthyneura</taxon>
        <taxon>Panpulmonata</taxon>
        <taxon>Sacoglossa</taxon>
        <taxon>Placobranchoidea</taxon>
        <taxon>Plakobranchidae</taxon>
        <taxon>Elysia</taxon>
    </lineage>
</organism>
<comment type="subcellular location">
    <subcellularLocation>
        <location evidence="2">Nucleus</location>
    </subcellularLocation>
</comment>
<dbReference type="AlphaFoldDB" id="A0AAE0XYS6"/>
<feature type="domain" description="DDE Tnp4" evidence="8">
    <location>
        <begin position="52"/>
        <end position="220"/>
    </location>
</feature>
<keyword evidence="7" id="KW-0539">Nucleus</keyword>
<dbReference type="InterPro" id="IPR045249">
    <property type="entry name" value="HARBI1-like"/>
</dbReference>
<accession>A0AAE0XYS6</accession>
<comment type="cofactor">
    <cofactor evidence="1">
        <name>a divalent metal cation</name>
        <dbReference type="ChEBI" id="CHEBI:60240"/>
    </cofactor>
</comment>
<keyword evidence="6" id="KW-0378">Hydrolase</keyword>
<keyword evidence="5" id="KW-0479">Metal-binding</keyword>
<evidence type="ECO:0000313" key="9">
    <source>
        <dbReference type="EMBL" id="KAK3726594.1"/>
    </source>
</evidence>
<evidence type="ECO:0000259" key="8">
    <source>
        <dbReference type="Pfam" id="PF13359"/>
    </source>
</evidence>
<sequence>MSTSRILLATNPGNGSTAVSLKSHPALRTNGYVWSKTFEEMWQFPNCIGALGGKHIAIKAPSGEGLSYYNYKHFHSIILLALVDANLKFLYVDVGANGRSGDAGVFRDSPLFQGLERKSLNVPRDKPLPGMDQPTPHVIVGDDAFPLKTYLMKPYPDKGDVGLKEKMQSRIFNYRLSRARRYSKNAFVTLCQRFGIFQSAINLTPDKAILVTQTAICLHNFLITERNRSYNNRTQELTMQQDSLTSLAYHKANRSADNARQIRDLFKQYVNGPGAVPWQKNHI</sequence>
<keyword evidence="4" id="KW-0540">Nuclease</keyword>
<evidence type="ECO:0000313" key="10">
    <source>
        <dbReference type="Proteomes" id="UP001283361"/>
    </source>
</evidence>
<dbReference type="InterPro" id="IPR027806">
    <property type="entry name" value="HARBI1_dom"/>
</dbReference>
<gene>
    <name evidence="9" type="ORF">RRG08_057671</name>
</gene>
<dbReference type="GO" id="GO:0005634">
    <property type="term" value="C:nucleus"/>
    <property type="evidence" value="ECO:0007669"/>
    <property type="project" value="UniProtKB-SubCell"/>
</dbReference>
<comment type="similarity">
    <text evidence="3">Belongs to the HARBI1 family.</text>
</comment>
<proteinExistence type="inferred from homology"/>
<evidence type="ECO:0000256" key="7">
    <source>
        <dbReference type="ARBA" id="ARBA00023242"/>
    </source>
</evidence>
<dbReference type="Proteomes" id="UP001283361">
    <property type="component" value="Unassembled WGS sequence"/>
</dbReference>